<evidence type="ECO:0000259" key="1">
    <source>
        <dbReference type="SMART" id="SM00100"/>
    </source>
</evidence>
<dbReference type="AlphaFoldDB" id="A0A1I6PID1"/>
<dbReference type="GO" id="GO:0016301">
    <property type="term" value="F:kinase activity"/>
    <property type="evidence" value="ECO:0007669"/>
    <property type="project" value="UniProtKB-KW"/>
</dbReference>
<dbReference type="Gene3D" id="2.60.120.10">
    <property type="entry name" value="Jelly Rolls"/>
    <property type="match status" value="1"/>
</dbReference>
<keyword evidence="2" id="KW-0418">Kinase</keyword>
<dbReference type="CDD" id="cd00038">
    <property type="entry name" value="CAP_ED"/>
    <property type="match status" value="1"/>
</dbReference>
<organism evidence="2 3">
    <name type="scientific">Zhouia amylolytica</name>
    <dbReference type="NCBI Taxonomy" id="376730"/>
    <lineage>
        <taxon>Bacteria</taxon>
        <taxon>Pseudomonadati</taxon>
        <taxon>Bacteroidota</taxon>
        <taxon>Flavobacteriia</taxon>
        <taxon>Flavobacteriales</taxon>
        <taxon>Flavobacteriaceae</taxon>
        <taxon>Zhouia</taxon>
    </lineage>
</organism>
<accession>A0A1I6PID1</accession>
<dbReference type="SMART" id="SM00100">
    <property type="entry name" value="cNMP"/>
    <property type="match status" value="1"/>
</dbReference>
<proteinExistence type="predicted"/>
<sequence>MHLIFFDNESHLFPFSYENMFSAISDFFKTEFPLNEHGLEELFSHFRLTHYPANSMLLQAETKEKKLRFLNNGIVREYYYNQDIERNINFYVKPQFISDLLAFNQNTSTRKYQECLSAVEVLSIDRHIFFELLEKYECGKSLVTSSFQKLLTQKESFEYNHLTKNPETRYQELLVKKPEWIRYIPQYHIASYLNITPETLSRIRKRIS</sequence>
<dbReference type="RefSeq" id="WP_200909623.1">
    <property type="nucleotide sequence ID" value="NZ_FPAG01000001.1"/>
</dbReference>
<keyword evidence="2" id="KW-0808">Transferase</keyword>
<evidence type="ECO:0000313" key="3">
    <source>
        <dbReference type="Proteomes" id="UP000183209"/>
    </source>
</evidence>
<gene>
    <name evidence="2" type="ORF">SAMN04487906_0308</name>
</gene>
<dbReference type="InterPro" id="IPR018490">
    <property type="entry name" value="cNMP-bd_dom_sf"/>
</dbReference>
<dbReference type="EMBL" id="FPAG01000001">
    <property type="protein sequence ID" value="SFS39795.1"/>
    <property type="molecule type" value="Genomic_DNA"/>
</dbReference>
<reference evidence="2 3" key="1">
    <citation type="submission" date="2016-10" db="EMBL/GenBank/DDBJ databases">
        <authorList>
            <person name="de Groot N.N."/>
        </authorList>
    </citation>
    <scope>NUCLEOTIDE SEQUENCE [LARGE SCALE GENOMIC DNA]</scope>
    <source>
        <strain evidence="2 3">CGMCC 1.6114</strain>
    </source>
</reference>
<dbReference type="InterPro" id="IPR014710">
    <property type="entry name" value="RmlC-like_jellyroll"/>
</dbReference>
<dbReference type="SUPFAM" id="SSF51206">
    <property type="entry name" value="cAMP-binding domain-like"/>
    <property type="match status" value="1"/>
</dbReference>
<dbReference type="Pfam" id="PF00027">
    <property type="entry name" value="cNMP_binding"/>
    <property type="match status" value="1"/>
</dbReference>
<evidence type="ECO:0000313" key="2">
    <source>
        <dbReference type="EMBL" id="SFS39795.1"/>
    </source>
</evidence>
<name>A0A1I6PID1_9FLAO</name>
<protein>
    <submittedName>
        <fullName evidence="2">cAMP-binding domain of CRP or a regulatory subunit of cAMP-dependent protein kinases</fullName>
    </submittedName>
</protein>
<dbReference type="InterPro" id="IPR000595">
    <property type="entry name" value="cNMP-bd_dom"/>
</dbReference>
<dbReference type="Proteomes" id="UP000183209">
    <property type="component" value="Unassembled WGS sequence"/>
</dbReference>
<feature type="domain" description="Cyclic nucleotide-binding" evidence="1">
    <location>
        <begin position="30"/>
        <end position="151"/>
    </location>
</feature>